<accession>A0A2P2LJV2</accession>
<protein>
    <submittedName>
        <fullName evidence="1">Uncharacterized protein</fullName>
    </submittedName>
</protein>
<sequence>MRLLSIWVQ</sequence>
<name>A0A2P2LJV2_RHIMU</name>
<reference evidence="1" key="1">
    <citation type="submission" date="2018-02" db="EMBL/GenBank/DDBJ databases">
        <title>Rhizophora mucronata_Transcriptome.</title>
        <authorList>
            <person name="Meera S.P."/>
            <person name="Sreeshan A."/>
            <person name="Augustine A."/>
        </authorList>
    </citation>
    <scope>NUCLEOTIDE SEQUENCE</scope>
    <source>
        <tissue evidence="1">Leaf</tissue>
    </source>
</reference>
<evidence type="ECO:0000313" key="1">
    <source>
        <dbReference type="EMBL" id="MBX18252.1"/>
    </source>
</evidence>
<organism evidence="1">
    <name type="scientific">Rhizophora mucronata</name>
    <name type="common">Asiatic mangrove</name>
    <dbReference type="NCBI Taxonomy" id="61149"/>
    <lineage>
        <taxon>Eukaryota</taxon>
        <taxon>Viridiplantae</taxon>
        <taxon>Streptophyta</taxon>
        <taxon>Embryophyta</taxon>
        <taxon>Tracheophyta</taxon>
        <taxon>Spermatophyta</taxon>
        <taxon>Magnoliopsida</taxon>
        <taxon>eudicotyledons</taxon>
        <taxon>Gunneridae</taxon>
        <taxon>Pentapetalae</taxon>
        <taxon>rosids</taxon>
        <taxon>fabids</taxon>
        <taxon>Malpighiales</taxon>
        <taxon>Rhizophoraceae</taxon>
        <taxon>Rhizophora</taxon>
    </lineage>
</organism>
<dbReference type="EMBL" id="GGEC01037768">
    <property type="protein sequence ID" value="MBX18252.1"/>
    <property type="molecule type" value="Transcribed_RNA"/>
</dbReference>
<proteinExistence type="predicted"/>